<dbReference type="Gene3D" id="1.20.140.10">
    <property type="entry name" value="Butyryl-CoA Dehydrogenase, subunit A, domain 3"/>
    <property type="match status" value="1"/>
</dbReference>
<comment type="cofactor">
    <cofactor evidence="1">
        <name>FAD</name>
        <dbReference type="ChEBI" id="CHEBI:57692"/>
    </cofactor>
</comment>
<accession>A0A0S8JPG3</accession>
<dbReference type="PROSITE" id="PS00073">
    <property type="entry name" value="ACYL_COA_DH_2"/>
    <property type="match status" value="1"/>
</dbReference>
<comment type="caution">
    <text evidence="6">The sequence shown here is derived from an EMBL/GenBank/DDBJ whole genome shotgun (WGS) entry which is preliminary data.</text>
</comment>
<gene>
    <name evidence="6" type="ORF">AMJ71_00240</name>
</gene>
<dbReference type="GO" id="GO:0003995">
    <property type="term" value="F:acyl-CoA dehydrogenase activity"/>
    <property type="evidence" value="ECO:0007669"/>
    <property type="project" value="InterPro"/>
</dbReference>
<dbReference type="InterPro" id="IPR006089">
    <property type="entry name" value="Acyl-CoA_DH_CS"/>
</dbReference>
<evidence type="ECO:0000259" key="5">
    <source>
        <dbReference type="Pfam" id="PF00441"/>
    </source>
</evidence>
<reference evidence="6 7" key="1">
    <citation type="journal article" date="2015" name="Microbiome">
        <title>Genomic resolution of linkages in carbon, nitrogen, and sulfur cycling among widespread estuary sediment bacteria.</title>
        <authorList>
            <person name="Baker B.J."/>
            <person name="Lazar C.S."/>
            <person name="Teske A.P."/>
            <person name="Dick G.J."/>
        </authorList>
    </citation>
    <scope>NUCLEOTIDE SEQUENCE [LARGE SCALE GENOMIC DNA]</scope>
    <source>
        <strain evidence="6">SM1_40</strain>
    </source>
</reference>
<comment type="similarity">
    <text evidence="2">Belongs to the acyl-CoA dehydrogenase family.</text>
</comment>
<name>A0A0S8JPG3_UNCT6</name>
<dbReference type="Pfam" id="PF00441">
    <property type="entry name" value="Acyl-CoA_dh_1"/>
    <property type="match status" value="1"/>
</dbReference>
<proteinExistence type="inferred from homology"/>
<dbReference type="InterPro" id="IPR036250">
    <property type="entry name" value="AcylCo_DH-like_C"/>
</dbReference>
<dbReference type="PANTHER" id="PTHR43884:SF12">
    <property type="entry name" value="ISOVALERYL-COA DEHYDROGENASE, MITOCHONDRIAL-RELATED"/>
    <property type="match status" value="1"/>
</dbReference>
<feature type="domain" description="Acyl-CoA dehydrogenase/oxidase C-terminal" evidence="5">
    <location>
        <begin position="20"/>
        <end position="169"/>
    </location>
</feature>
<evidence type="ECO:0000313" key="6">
    <source>
        <dbReference type="EMBL" id="KPL11641.1"/>
    </source>
</evidence>
<evidence type="ECO:0000256" key="3">
    <source>
        <dbReference type="ARBA" id="ARBA00022630"/>
    </source>
</evidence>
<keyword evidence="4" id="KW-0274">FAD</keyword>
<evidence type="ECO:0000256" key="2">
    <source>
        <dbReference type="ARBA" id="ARBA00009347"/>
    </source>
</evidence>
<dbReference type="Proteomes" id="UP000051035">
    <property type="component" value="Unassembled WGS sequence"/>
</dbReference>
<dbReference type="InterPro" id="IPR009075">
    <property type="entry name" value="AcylCo_DH/oxidase_C"/>
</dbReference>
<evidence type="ECO:0000256" key="1">
    <source>
        <dbReference type="ARBA" id="ARBA00001974"/>
    </source>
</evidence>
<dbReference type="EMBL" id="LJVA01000001">
    <property type="protein sequence ID" value="KPL11641.1"/>
    <property type="molecule type" value="Genomic_DNA"/>
</dbReference>
<protein>
    <submittedName>
        <fullName evidence="6">Acyl-CoA dehydrogenase</fullName>
    </submittedName>
</protein>
<evidence type="ECO:0000313" key="7">
    <source>
        <dbReference type="Proteomes" id="UP000051035"/>
    </source>
</evidence>
<dbReference type="FunFam" id="1.20.140.10:FF:000004">
    <property type="entry name" value="Acyl-CoA dehydrogenase FadE25"/>
    <property type="match status" value="1"/>
</dbReference>
<keyword evidence="3" id="KW-0285">Flavoprotein</keyword>
<feature type="non-terminal residue" evidence="6">
    <location>
        <position position="1"/>
    </location>
</feature>
<dbReference type="AlphaFoldDB" id="A0A0S8JPG3"/>
<dbReference type="SUPFAM" id="SSF47203">
    <property type="entry name" value="Acyl-CoA dehydrogenase C-terminal domain-like"/>
    <property type="match status" value="1"/>
</dbReference>
<dbReference type="PATRIC" id="fig|1703773.3.peg.1004"/>
<sequence length="170" mass="18752">SELIFEDCRLPRENLLGNEGEGYKQFLTILDGGRISIAAMALGIAQGALDASIAYSKERVQFGKPIGEIQAIQFMLADMATEIEAARQLIYHGATLEDAGQPFITESAMAKLFASRVAMKATTDAIQIHGGYGYMKDYPVERYFRDAKLTEIGEGTSEIQRLVIARELLR</sequence>
<organism evidence="6 7">
    <name type="scientific">candidate division TA06 bacterium SM1_40</name>
    <dbReference type="NCBI Taxonomy" id="1703773"/>
    <lineage>
        <taxon>Bacteria</taxon>
        <taxon>Bacteria division TA06</taxon>
    </lineage>
</organism>
<dbReference type="PANTHER" id="PTHR43884">
    <property type="entry name" value="ACYL-COA DEHYDROGENASE"/>
    <property type="match status" value="1"/>
</dbReference>
<evidence type="ECO:0000256" key="4">
    <source>
        <dbReference type="ARBA" id="ARBA00022827"/>
    </source>
</evidence>